<dbReference type="RefSeq" id="WP_200973401.1">
    <property type="nucleotide sequence ID" value="NZ_CP066290.1"/>
</dbReference>
<feature type="signal peptide" evidence="2">
    <location>
        <begin position="1"/>
        <end position="21"/>
    </location>
</feature>
<dbReference type="PROSITE" id="PS51257">
    <property type="entry name" value="PROKAR_LIPOPROTEIN"/>
    <property type="match status" value="1"/>
</dbReference>
<proteinExistence type="predicted"/>
<dbReference type="Proteomes" id="UP000315234">
    <property type="component" value="Unassembled WGS sequence"/>
</dbReference>
<evidence type="ECO:0000256" key="1">
    <source>
        <dbReference type="SAM" id="MobiDB-lite"/>
    </source>
</evidence>
<gene>
    <name evidence="3" type="ORF">Cst04h_10170</name>
    <name evidence="4" type="ORF">Cst04h_28890</name>
</gene>
<protein>
    <recommendedName>
        <fullName evidence="6">Secreted protein</fullName>
    </recommendedName>
</protein>
<evidence type="ECO:0000256" key="2">
    <source>
        <dbReference type="SAM" id="SignalP"/>
    </source>
</evidence>
<name>A0AAQ1Z6K9_CORST</name>
<dbReference type="EMBL" id="BJLD01000001">
    <property type="protein sequence ID" value="GEA42847.1"/>
    <property type="molecule type" value="Genomic_DNA"/>
</dbReference>
<evidence type="ECO:0000313" key="5">
    <source>
        <dbReference type="Proteomes" id="UP000315234"/>
    </source>
</evidence>
<sequence>MRRYVSLLCVAALALSGCSNSGKDDSAKETEKMFNTMVPQSAAEAGSQESTASEESKKPAVVVEDGILKMTGKVVKKKGRETLGSHPESGISESELNGDYWILEFDAPGEITGYKAGHKETRVVDSGFLASHYGADEERREKAEPWVGKHVTVSIAANNVGWQSDPSLPIGPLRVGTGFEIEAAE</sequence>
<evidence type="ECO:0000313" key="3">
    <source>
        <dbReference type="EMBL" id="GEA42847.1"/>
    </source>
</evidence>
<reference evidence="4 5" key="1">
    <citation type="submission" date="2019-06" db="EMBL/GenBank/DDBJ databases">
        <title>Draft genome sequence of Corynebacterium striatum NBRC 15291.</title>
        <authorList>
            <person name="Miura T."/>
            <person name="Furukawa M."/>
            <person name="Shimamura M."/>
            <person name="Ohyama Y."/>
            <person name="Yamazoe A."/>
            <person name="Kawasaki H."/>
        </authorList>
    </citation>
    <scope>NUCLEOTIDE SEQUENCE [LARGE SCALE GENOMIC DNA]</scope>
    <source>
        <strain evidence="4 5">NBRC 15291</strain>
    </source>
</reference>
<accession>A0AAQ1Z6K9</accession>
<feature type="chain" id="PRO_5044476627" description="Secreted protein" evidence="2">
    <location>
        <begin position="22"/>
        <end position="185"/>
    </location>
</feature>
<feature type="region of interest" description="Disordered" evidence="1">
    <location>
        <begin position="39"/>
        <end position="59"/>
    </location>
</feature>
<comment type="caution">
    <text evidence="4">The sequence shown here is derived from an EMBL/GenBank/DDBJ whole genome shotgun (WGS) entry which is preliminary data.</text>
</comment>
<dbReference type="EMBL" id="BJLD01000017">
    <property type="protein sequence ID" value="GEA44719.1"/>
    <property type="molecule type" value="Genomic_DNA"/>
</dbReference>
<evidence type="ECO:0008006" key="6">
    <source>
        <dbReference type="Google" id="ProtNLM"/>
    </source>
</evidence>
<evidence type="ECO:0000313" key="4">
    <source>
        <dbReference type="EMBL" id="GEA44719.1"/>
    </source>
</evidence>
<keyword evidence="2" id="KW-0732">Signal</keyword>
<dbReference type="AlphaFoldDB" id="A0AAQ1Z6K9"/>
<organism evidence="4 5">
    <name type="scientific">Corynebacterium striatum</name>
    <dbReference type="NCBI Taxonomy" id="43770"/>
    <lineage>
        <taxon>Bacteria</taxon>
        <taxon>Bacillati</taxon>
        <taxon>Actinomycetota</taxon>
        <taxon>Actinomycetes</taxon>
        <taxon>Mycobacteriales</taxon>
        <taxon>Corynebacteriaceae</taxon>
        <taxon>Corynebacterium</taxon>
    </lineage>
</organism>